<dbReference type="GO" id="GO:0005506">
    <property type="term" value="F:iron ion binding"/>
    <property type="evidence" value="ECO:0007669"/>
    <property type="project" value="InterPro"/>
</dbReference>
<dbReference type="SUPFAM" id="SSF48264">
    <property type="entry name" value="Cytochrome P450"/>
    <property type="match status" value="1"/>
</dbReference>
<dbReference type="InterPro" id="IPR050196">
    <property type="entry name" value="Cytochrome_P450_Monoox"/>
</dbReference>
<evidence type="ECO:0000256" key="7">
    <source>
        <dbReference type="PIRSR" id="PIRSR602401-1"/>
    </source>
</evidence>
<organism evidence="9">
    <name type="scientific">Streptomyces pristinaespiralis</name>
    <dbReference type="NCBI Taxonomy" id="38300"/>
    <lineage>
        <taxon>Bacteria</taxon>
        <taxon>Bacillati</taxon>
        <taxon>Actinomycetota</taxon>
        <taxon>Actinomycetes</taxon>
        <taxon>Kitasatosporales</taxon>
        <taxon>Streptomycetaceae</taxon>
        <taxon>Streptomyces</taxon>
    </lineage>
</organism>
<dbReference type="InterPro" id="IPR017972">
    <property type="entry name" value="Cyt_P450_CS"/>
</dbReference>
<dbReference type="GO" id="GO:0020037">
    <property type="term" value="F:heme binding"/>
    <property type="evidence" value="ECO:0007669"/>
    <property type="project" value="InterPro"/>
</dbReference>
<keyword evidence="5 7" id="KW-0408">Iron</keyword>
<accession>A0A0M4DQK6</accession>
<dbReference type="KEGG" id="spri:SPRI_6774"/>
<keyword evidence="6 8" id="KW-0503">Monooxygenase</keyword>
<dbReference type="PANTHER" id="PTHR24291">
    <property type="entry name" value="CYTOCHROME P450 FAMILY 4"/>
    <property type="match status" value="1"/>
</dbReference>
<dbReference type="Proteomes" id="UP000060513">
    <property type="component" value="Chromosome"/>
</dbReference>
<dbReference type="PATRIC" id="fig|38300.4.peg.7085"/>
<evidence type="ECO:0000256" key="4">
    <source>
        <dbReference type="ARBA" id="ARBA00023002"/>
    </source>
</evidence>
<proteinExistence type="inferred from homology"/>
<dbReference type="InterPro" id="IPR002401">
    <property type="entry name" value="Cyt_P450_E_grp-I"/>
</dbReference>
<name>A0A0M4DQK6_STRPR</name>
<evidence type="ECO:0000256" key="6">
    <source>
        <dbReference type="ARBA" id="ARBA00023033"/>
    </source>
</evidence>
<dbReference type="InterPro" id="IPR001128">
    <property type="entry name" value="Cyt_P450"/>
</dbReference>
<evidence type="ECO:0000256" key="1">
    <source>
        <dbReference type="ARBA" id="ARBA00010617"/>
    </source>
</evidence>
<comment type="cofactor">
    <cofactor evidence="7">
        <name>heme</name>
        <dbReference type="ChEBI" id="CHEBI:30413"/>
    </cofactor>
</comment>
<dbReference type="EMBL" id="CP011340">
    <property type="protein sequence ID" value="ALC25080.1"/>
    <property type="molecule type" value="Genomic_DNA"/>
</dbReference>
<evidence type="ECO:0000256" key="8">
    <source>
        <dbReference type="RuleBase" id="RU000461"/>
    </source>
</evidence>
<sequence length="454" mass="49894">MPSAGGTVSKGKPVSLAAIPRAKGSIPGLGHLPRLARDPLAVLRSLHAEGPVLRLDVGPVPVVVVTSAAAVNDLMVKQARSFVKGRLFDRVRPLVGNGLANSDEPQHMRHRRLMQPMFYKERLAGYAEVMSERADRLAGSWTADQKFDVNEVMTTFAIETLAATLFSADIGRSAVDAVREDLPIILRNMILRALAPQFTDSWPIWKKFDTAAARMRAVIDEVITATRASAPAGRTDLLSLLLSARDDTGEGLTDEQVRDELTTMLFAGSETVASTLSWALHHLAQHPDVEQQLLAEIDQVVGDGKVTFAHVTQLPSITRVLDEAIRLHGVVTLMRRTTEPVSIGGYELPAETEVLMSLYALHRNPDLYPDPDRFDPDRWLPEQVAARPREHVVPFGAGNRKCIGDRYAWMEATIALATILPRWKLRPVPGSKSPREATAAMAHPTRMPMVVLPR</sequence>
<comment type="similarity">
    <text evidence="1 8">Belongs to the cytochrome P450 family.</text>
</comment>
<dbReference type="Pfam" id="PF00067">
    <property type="entry name" value="p450"/>
    <property type="match status" value="1"/>
</dbReference>
<evidence type="ECO:0000313" key="9">
    <source>
        <dbReference type="EMBL" id="ALC25080.1"/>
    </source>
</evidence>
<dbReference type="PANTHER" id="PTHR24291:SF50">
    <property type="entry name" value="BIFUNCTIONAL ALBAFLAVENONE MONOOXYGENASE_TERPENE SYNTHASE"/>
    <property type="match status" value="1"/>
</dbReference>
<dbReference type="GO" id="GO:0004497">
    <property type="term" value="F:monooxygenase activity"/>
    <property type="evidence" value="ECO:0007669"/>
    <property type="project" value="UniProtKB-KW"/>
</dbReference>
<dbReference type="InterPro" id="IPR036396">
    <property type="entry name" value="Cyt_P450_sf"/>
</dbReference>
<dbReference type="Gene3D" id="1.10.630.10">
    <property type="entry name" value="Cytochrome P450"/>
    <property type="match status" value="1"/>
</dbReference>
<evidence type="ECO:0000313" key="10">
    <source>
        <dbReference type="Proteomes" id="UP000060513"/>
    </source>
</evidence>
<dbReference type="PROSITE" id="PS00086">
    <property type="entry name" value="CYTOCHROME_P450"/>
    <property type="match status" value="1"/>
</dbReference>
<dbReference type="PRINTS" id="PR00463">
    <property type="entry name" value="EP450I"/>
</dbReference>
<reference evidence="9 10" key="1">
    <citation type="submission" date="2015-08" db="EMBL/GenBank/DDBJ databases">
        <title>Genome sequence of the pristinamycin over-producing bacterium Streptomyces pristinaespiralis HCCB10218.</title>
        <authorList>
            <person name="Tian J."/>
            <person name="Yang J."/>
            <person name="Li L."/>
            <person name="Ruan L."/>
            <person name="Wei W."/>
            <person name="Zheng G."/>
            <person name="Wei Z."/>
            <person name="Yang S."/>
            <person name="Ge M."/>
            <person name="Jiang W."/>
            <person name="Lu Y."/>
        </authorList>
    </citation>
    <scope>NUCLEOTIDE SEQUENCE [LARGE SCALE GENOMIC DNA]</scope>
    <source>
        <strain evidence="9 10">HCCB 10218</strain>
    </source>
</reference>
<dbReference type="STRING" id="38300.SPRI_6774"/>
<feature type="binding site" description="axial binding residue" evidence="7">
    <location>
        <position position="402"/>
    </location>
    <ligand>
        <name>heme</name>
        <dbReference type="ChEBI" id="CHEBI:30413"/>
    </ligand>
    <ligandPart>
        <name>Fe</name>
        <dbReference type="ChEBI" id="CHEBI:18248"/>
    </ligandPart>
</feature>
<evidence type="ECO:0000256" key="2">
    <source>
        <dbReference type="ARBA" id="ARBA00022617"/>
    </source>
</evidence>
<keyword evidence="4 8" id="KW-0560">Oxidoreductase</keyword>
<protein>
    <submittedName>
        <fullName evidence="9">Cytochrome P450 hydroxylase</fullName>
    </submittedName>
</protein>
<dbReference type="GO" id="GO:0016705">
    <property type="term" value="F:oxidoreductase activity, acting on paired donors, with incorporation or reduction of molecular oxygen"/>
    <property type="evidence" value="ECO:0007669"/>
    <property type="project" value="InterPro"/>
</dbReference>
<keyword evidence="3 7" id="KW-0479">Metal-binding</keyword>
<dbReference type="AlphaFoldDB" id="A0A0M4DQK6"/>
<evidence type="ECO:0000256" key="3">
    <source>
        <dbReference type="ARBA" id="ARBA00022723"/>
    </source>
</evidence>
<gene>
    <name evidence="9" type="ORF">SPRI_6774</name>
</gene>
<evidence type="ECO:0000256" key="5">
    <source>
        <dbReference type="ARBA" id="ARBA00023004"/>
    </source>
</evidence>
<keyword evidence="2 7" id="KW-0349">Heme</keyword>
<dbReference type="PRINTS" id="PR00385">
    <property type="entry name" value="P450"/>
</dbReference>
<dbReference type="OMA" id="VGYDAQM"/>